<evidence type="ECO:0000313" key="11">
    <source>
        <dbReference type="EMBL" id="OIV37832.1"/>
    </source>
</evidence>
<keyword evidence="3 7" id="KW-0805">Transcription regulation</keyword>
<evidence type="ECO:0000259" key="10">
    <source>
        <dbReference type="Pfam" id="PF12680"/>
    </source>
</evidence>
<dbReference type="PANTHER" id="PTHR43133:SF65">
    <property type="entry name" value="ECF RNA POLYMERASE SIGMA FACTOR SIGG"/>
    <property type="match status" value="1"/>
</dbReference>
<dbReference type="Gene3D" id="1.10.1740.10">
    <property type="match status" value="1"/>
</dbReference>
<evidence type="ECO:0000259" key="8">
    <source>
        <dbReference type="Pfam" id="PF04542"/>
    </source>
</evidence>
<reference evidence="11 12" key="1">
    <citation type="submission" date="2016-10" db="EMBL/GenBank/DDBJ databases">
        <title>Genome sequence of Streptomyces gilvigriseus MUSC 26.</title>
        <authorList>
            <person name="Lee L.-H."/>
            <person name="Ser H.-L."/>
        </authorList>
    </citation>
    <scope>NUCLEOTIDE SEQUENCE [LARGE SCALE GENOMIC DNA]</scope>
    <source>
        <strain evidence="11 12">MUSC 26</strain>
    </source>
</reference>
<evidence type="ECO:0000256" key="4">
    <source>
        <dbReference type="ARBA" id="ARBA00023082"/>
    </source>
</evidence>
<dbReference type="OrthoDB" id="7376212at2"/>
<dbReference type="Pfam" id="PF04542">
    <property type="entry name" value="Sigma70_r2"/>
    <property type="match status" value="1"/>
</dbReference>
<keyword evidence="6 7" id="KW-0804">Transcription</keyword>
<protein>
    <recommendedName>
        <fullName evidence="7">RNA polymerase sigma factor</fullName>
    </recommendedName>
</protein>
<dbReference type="InterPro" id="IPR007627">
    <property type="entry name" value="RNA_pol_sigma70_r2"/>
</dbReference>
<keyword evidence="12" id="KW-1185">Reference proteome</keyword>
<dbReference type="SUPFAM" id="SSF54427">
    <property type="entry name" value="NTF2-like"/>
    <property type="match status" value="1"/>
</dbReference>
<evidence type="ECO:0000259" key="9">
    <source>
        <dbReference type="Pfam" id="PF08281"/>
    </source>
</evidence>
<dbReference type="InterPro" id="IPR013325">
    <property type="entry name" value="RNA_pol_sigma_r2"/>
</dbReference>
<evidence type="ECO:0000256" key="6">
    <source>
        <dbReference type="ARBA" id="ARBA00023163"/>
    </source>
</evidence>
<evidence type="ECO:0000313" key="12">
    <source>
        <dbReference type="Proteomes" id="UP000243342"/>
    </source>
</evidence>
<dbReference type="SUPFAM" id="SSF88659">
    <property type="entry name" value="Sigma3 and sigma4 domains of RNA polymerase sigma factors"/>
    <property type="match status" value="1"/>
</dbReference>
<dbReference type="InterPro" id="IPR037401">
    <property type="entry name" value="SnoaL-like"/>
</dbReference>
<dbReference type="Gene3D" id="3.10.450.50">
    <property type="match status" value="1"/>
</dbReference>
<dbReference type="Gene3D" id="1.10.10.10">
    <property type="entry name" value="Winged helix-like DNA-binding domain superfamily/Winged helix DNA-binding domain"/>
    <property type="match status" value="1"/>
</dbReference>
<evidence type="ECO:0000256" key="5">
    <source>
        <dbReference type="ARBA" id="ARBA00023125"/>
    </source>
</evidence>
<dbReference type="EMBL" id="MLCF01000043">
    <property type="protein sequence ID" value="OIV37832.1"/>
    <property type="molecule type" value="Genomic_DNA"/>
</dbReference>
<dbReference type="InterPro" id="IPR013249">
    <property type="entry name" value="RNA_pol_sigma70_r4_t2"/>
</dbReference>
<dbReference type="InterPro" id="IPR013324">
    <property type="entry name" value="RNA_pol_sigma_r3/r4-like"/>
</dbReference>
<dbReference type="CDD" id="cd06171">
    <property type="entry name" value="Sigma70_r4"/>
    <property type="match status" value="1"/>
</dbReference>
<feature type="domain" description="RNA polymerase sigma factor 70 region 4 type 2" evidence="9">
    <location>
        <begin position="140"/>
        <end position="192"/>
    </location>
</feature>
<feature type="domain" description="RNA polymerase sigma-70 region 2" evidence="8">
    <location>
        <begin position="22"/>
        <end position="87"/>
    </location>
</feature>
<dbReference type="Pfam" id="PF12680">
    <property type="entry name" value="SnoaL_2"/>
    <property type="match status" value="1"/>
</dbReference>
<dbReference type="GO" id="GO:0003677">
    <property type="term" value="F:DNA binding"/>
    <property type="evidence" value="ECO:0007669"/>
    <property type="project" value="UniProtKB-KW"/>
</dbReference>
<dbReference type="GO" id="GO:0006950">
    <property type="term" value="P:response to stress"/>
    <property type="evidence" value="ECO:0007669"/>
    <property type="project" value="UniProtKB-ARBA"/>
</dbReference>
<dbReference type="STRING" id="1428644.BIV57_09495"/>
<dbReference type="PANTHER" id="PTHR43133">
    <property type="entry name" value="RNA POLYMERASE ECF-TYPE SIGMA FACTO"/>
    <property type="match status" value="1"/>
</dbReference>
<keyword evidence="4 7" id="KW-0731">Sigma factor</keyword>
<dbReference type="InterPro" id="IPR000838">
    <property type="entry name" value="RNA_pol_sigma70_ECF_CS"/>
</dbReference>
<dbReference type="InterPro" id="IPR036388">
    <property type="entry name" value="WH-like_DNA-bd_sf"/>
</dbReference>
<dbReference type="PROSITE" id="PS01063">
    <property type="entry name" value="SIGMA70_ECF"/>
    <property type="match status" value="1"/>
</dbReference>
<dbReference type="GO" id="GO:0006352">
    <property type="term" value="P:DNA-templated transcription initiation"/>
    <property type="evidence" value="ECO:0007669"/>
    <property type="project" value="InterPro"/>
</dbReference>
<feature type="domain" description="SnoaL-like" evidence="10">
    <location>
        <begin position="214"/>
        <end position="311"/>
    </location>
</feature>
<keyword evidence="5 7" id="KW-0238">DNA-binding</keyword>
<evidence type="ECO:0000256" key="2">
    <source>
        <dbReference type="ARBA" id="ARBA00011344"/>
    </source>
</evidence>
<evidence type="ECO:0000256" key="7">
    <source>
        <dbReference type="RuleBase" id="RU000716"/>
    </source>
</evidence>
<evidence type="ECO:0000256" key="1">
    <source>
        <dbReference type="ARBA" id="ARBA00010641"/>
    </source>
</evidence>
<dbReference type="NCBIfam" id="TIGR02960">
    <property type="entry name" value="SigX5"/>
    <property type="match status" value="1"/>
</dbReference>
<dbReference type="NCBIfam" id="NF006089">
    <property type="entry name" value="PRK08241.1"/>
    <property type="match status" value="1"/>
</dbReference>
<dbReference type="AlphaFoldDB" id="A0A1J7C8G9"/>
<dbReference type="InterPro" id="IPR032710">
    <property type="entry name" value="NTF2-like_dom_sf"/>
</dbReference>
<dbReference type="Pfam" id="PF08281">
    <property type="entry name" value="Sigma70_r4_2"/>
    <property type="match status" value="1"/>
</dbReference>
<evidence type="ECO:0000256" key="3">
    <source>
        <dbReference type="ARBA" id="ARBA00023015"/>
    </source>
</evidence>
<comment type="subunit">
    <text evidence="2">Interacts transiently with the RNA polymerase catalytic core formed by RpoA, RpoB, RpoC and RpoZ (2 alpha, 1 beta, 1 beta' and 1 omega subunit) to form the RNA polymerase holoenzyme that can initiate transcription.</text>
</comment>
<dbReference type="GO" id="GO:0016987">
    <property type="term" value="F:sigma factor activity"/>
    <property type="evidence" value="ECO:0007669"/>
    <property type="project" value="UniProtKB-KW"/>
</dbReference>
<comment type="similarity">
    <text evidence="1 7">Belongs to the sigma-70 factor family. ECF subfamily.</text>
</comment>
<dbReference type="SUPFAM" id="SSF88946">
    <property type="entry name" value="Sigma2 domain of RNA polymerase sigma factors"/>
    <property type="match status" value="1"/>
</dbReference>
<dbReference type="InterPro" id="IPR014305">
    <property type="entry name" value="RNA_pol_sigma-G_actinobac"/>
</dbReference>
<name>A0A1J7C8G9_9ACTN</name>
<comment type="caution">
    <text evidence="11">The sequence shown here is derived from an EMBL/GenBank/DDBJ whole genome shotgun (WGS) entry which is preliminary data.</text>
</comment>
<sequence length="335" mass="36600">MDAVPAPPHDADEDFARRTAPHRAELLAHCYRMTGSAHDAEDLVQETLLRAWRAFDRYDEHRASLRTWLFRIATNACLTALEGRRRRPLPAGLGAPAGDPGDDPHLLIHREPDVPWLQPLPGPYGEDPADVLVGRRGLRLAFVAALQLLPPRQRAVLILRDVLDHPAAEVAAMLDATVPAVNSSLQRARARLGRAGVTEDEVDDPADPADRAVVDRYAAAFEASDFAGLARLLADEAILEMPPSRAWFLGRAAYRAFLERTCPPARGRWRMVPLTANAQPALAAYRGPADAGSGPYLPHSIQVFTTTPTRIARTTAFIDPALFAAFRLPPSLPQG</sequence>
<organism evidence="11 12">
    <name type="scientific">Mangrovactinospora gilvigrisea</name>
    <dbReference type="NCBI Taxonomy" id="1428644"/>
    <lineage>
        <taxon>Bacteria</taxon>
        <taxon>Bacillati</taxon>
        <taxon>Actinomycetota</taxon>
        <taxon>Actinomycetes</taxon>
        <taxon>Kitasatosporales</taxon>
        <taxon>Streptomycetaceae</taxon>
        <taxon>Mangrovactinospora</taxon>
    </lineage>
</organism>
<accession>A0A1J7C8G9</accession>
<dbReference type="InterPro" id="IPR039425">
    <property type="entry name" value="RNA_pol_sigma-70-like"/>
</dbReference>
<gene>
    <name evidence="11" type="ORF">BIV57_09495</name>
</gene>
<dbReference type="NCBIfam" id="TIGR02937">
    <property type="entry name" value="sigma70-ECF"/>
    <property type="match status" value="1"/>
</dbReference>
<dbReference type="Proteomes" id="UP000243342">
    <property type="component" value="Unassembled WGS sequence"/>
</dbReference>
<dbReference type="InterPro" id="IPR014284">
    <property type="entry name" value="RNA_pol_sigma-70_dom"/>
</dbReference>
<proteinExistence type="inferred from homology"/>